<comment type="caution">
    <text evidence="1">The sequence shown here is derived from an EMBL/GenBank/DDBJ whole genome shotgun (WGS) entry which is preliminary data.</text>
</comment>
<organism evidence="1 2">
    <name type="scientific">Porites evermanni</name>
    <dbReference type="NCBI Taxonomy" id="104178"/>
    <lineage>
        <taxon>Eukaryota</taxon>
        <taxon>Metazoa</taxon>
        <taxon>Cnidaria</taxon>
        <taxon>Anthozoa</taxon>
        <taxon>Hexacorallia</taxon>
        <taxon>Scleractinia</taxon>
        <taxon>Fungiina</taxon>
        <taxon>Poritidae</taxon>
        <taxon>Porites</taxon>
    </lineage>
</organism>
<dbReference type="EMBL" id="CALNXI010000012">
    <property type="protein sequence ID" value="CAH3014685.1"/>
    <property type="molecule type" value="Genomic_DNA"/>
</dbReference>
<evidence type="ECO:0000313" key="2">
    <source>
        <dbReference type="Proteomes" id="UP001159427"/>
    </source>
</evidence>
<sequence length="239" mass="26503">MDTPYGGATPLTANQHQRRLNWLGRTVLALGALSKAIRQNPAEETSHVVKTQTVSTDITPIKVDGIVKLFRSSSVDTGKEGQVDCLIGYEYAAFHPVRKQVTGHLLLLENGLGLLVGGTHPTHVEEIKKVLEHATVHHAMVQLKEEREYNIIEEKHVCKADQKKIWESGYPWIKDPRTLPDNKSAAFTALKVTERHLSKDLVHATVYRKQIENVNTGDRPSGTIAIVSLCKTAEMSMTG</sequence>
<reference evidence="1 2" key="1">
    <citation type="submission" date="2022-05" db="EMBL/GenBank/DDBJ databases">
        <authorList>
            <consortium name="Genoscope - CEA"/>
            <person name="William W."/>
        </authorList>
    </citation>
    <scope>NUCLEOTIDE SEQUENCE [LARGE SCALE GENOMIC DNA]</scope>
</reference>
<name>A0ABN8LID0_9CNID</name>
<proteinExistence type="predicted"/>
<protein>
    <submittedName>
        <fullName evidence="1">Uncharacterized protein</fullName>
    </submittedName>
</protein>
<keyword evidence="2" id="KW-1185">Reference proteome</keyword>
<evidence type="ECO:0000313" key="1">
    <source>
        <dbReference type="EMBL" id="CAH3014685.1"/>
    </source>
</evidence>
<gene>
    <name evidence="1" type="ORF">PEVE_00003369</name>
</gene>
<accession>A0ABN8LID0</accession>
<dbReference type="Proteomes" id="UP001159427">
    <property type="component" value="Unassembled WGS sequence"/>
</dbReference>